<sequence length="1133" mass="127823">MLRELEVASEILLAPPNIVTKEQRQSAEQIFLNFRKTKAPYVLCRHILDTSRVDYVLFEAAGLIKETLIRDWSMLQESDVLSLRQYLLQYVLNHLSLAPFVRERILQVIAVMVKRGSVDDFGLERSSIVAEIESLILHGDTVKKSLGCSIITALMQEYATTVKSSDAGLTWETHFKVKKQFEASDLKRIFKFCITAFSELIKAESVLNDPQTVNLLRSLLSITSSVLCWGFISASHILFIILLIGIFETVYESDQTPALRLISSWKDIIVDEKLISCFFQVHWKVRENTDLSHYSLMCLAQLASLTGPVVSDMQVKSRFISCYISNLITFLKSIKVLNTEALGFAQVFRKLLTFYSPTLLVTLPNELFPQLVQELQRLTCHFAEGAAYEETICSEDCRFIEAFEHLLEAWVSVLQCSPIYPPGFIKEPAVQIFNTYLKCHLAPPDGSRGQGGADHNEEEIYETEEPDRVRFKEQLIIIGIFGRQVLEHSLPLVAKLIEERTERLQSQLQRVFAQTYSISDSTQTVNLFEDLHWLLLVTGHLVAQESEGEQALIPSDLMTYTVQQSQHIDVQANIKLLTTKGMTPSQLQVPLTSLDGMIRILSAILRLCEVESQALEAKLVSVMSPELGSTIVWFLSHWAKSYLLPIDTLYTEVSPALDAAFISNESTVPNWVMNQLLEKVEANLRLCPNETALAKDSANLLLTLVDKPKKAAKILNCSGILTVARFLHNAPRCQPARRELTRGVTLAAAGEPNQTKRLEYLQQVLSPFVDRATEIMSSTNFKKECHEESVRLELIDLLECFTGSIQASSSSSAGCILQILNPVIGRLPELLSCYSNYSLLVELILEFLTESAKRTLWCLEEDSQNVQFLYKVFLNVMQAYARENIGRKSASSIISEEDSCRDLLLILELLTSIASKNFLEKISLDESVETVKAVDICIFGTEVIAPLLTTELLQFPQFCLKFYAMVTFTAEAYPERMSTVPDSLLVPIMTAINLGLTAYGPEVCSQCCDFIGSMSLHLSSHPELVNTSFGNYMHDFLKRMFHLIITCQMNSDCLMNASKSLFHLICCFQQSYHQLVNEILSVQTEDVARERLTNAFGELTTELNLTPDRANLLKFRDNFEKFVANVHGFLLVK</sequence>
<gene>
    <name evidence="9" type="ORF">CLODIP_2_CD14342</name>
</gene>
<accession>A0A8S1C0T2</accession>
<keyword evidence="4" id="KW-0813">Transport</keyword>
<dbReference type="PANTHER" id="PTHR12596">
    <property type="entry name" value="EXPORTIN 4,7-RELATED"/>
    <property type="match status" value="1"/>
</dbReference>
<evidence type="ECO:0000256" key="7">
    <source>
        <dbReference type="ARBA" id="ARBA00023242"/>
    </source>
</evidence>
<organism evidence="9 10">
    <name type="scientific">Cloeon dipterum</name>
    <dbReference type="NCBI Taxonomy" id="197152"/>
    <lineage>
        <taxon>Eukaryota</taxon>
        <taxon>Metazoa</taxon>
        <taxon>Ecdysozoa</taxon>
        <taxon>Arthropoda</taxon>
        <taxon>Hexapoda</taxon>
        <taxon>Insecta</taxon>
        <taxon>Pterygota</taxon>
        <taxon>Palaeoptera</taxon>
        <taxon>Ephemeroptera</taxon>
        <taxon>Pisciforma</taxon>
        <taxon>Baetidae</taxon>
        <taxon>Cloeon</taxon>
    </lineage>
</organism>
<proteinExistence type="inferred from homology"/>
<evidence type="ECO:0000256" key="1">
    <source>
        <dbReference type="ARBA" id="ARBA00004123"/>
    </source>
</evidence>
<evidence type="ECO:0000313" key="10">
    <source>
        <dbReference type="Proteomes" id="UP000494165"/>
    </source>
</evidence>
<comment type="similarity">
    <text evidence="3">Belongs to the exportin family.</text>
</comment>
<evidence type="ECO:0000256" key="8">
    <source>
        <dbReference type="ARBA" id="ARBA00040444"/>
    </source>
</evidence>
<dbReference type="InterPro" id="IPR044189">
    <property type="entry name" value="XPO4/7-like"/>
</dbReference>
<comment type="caution">
    <text evidence="9">The sequence shown here is derived from an EMBL/GenBank/DDBJ whole genome shotgun (WGS) entry which is preliminary data.</text>
</comment>
<dbReference type="PANTHER" id="PTHR12596:SF1">
    <property type="entry name" value="EXPORTIN-4"/>
    <property type="match status" value="1"/>
</dbReference>
<dbReference type="AlphaFoldDB" id="A0A8S1C0T2"/>
<keyword evidence="10" id="KW-1185">Reference proteome</keyword>
<name>A0A8S1C0T2_9INSE</name>
<dbReference type="GO" id="GO:0005049">
    <property type="term" value="F:nuclear export signal receptor activity"/>
    <property type="evidence" value="ECO:0007669"/>
    <property type="project" value="InterPro"/>
</dbReference>
<keyword evidence="5" id="KW-0963">Cytoplasm</keyword>
<comment type="subcellular location">
    <subcellularLocation>
        <location evidence="2">Cytoplasm</location>
    </subcellularLocation>
    <subcellularLocation>
        <location evidence="1">Nucleus</location>
    </subcellularLocation>
</comment>
<keyword evidence="7" id="KW-0539">Nucleus</keyword>
<evidence type="ECO:0000256" key="2">
    <source>
        <dbReference type="ARBA" id="ARBA00004496"/>
    </source>
</evidence>
<dbReference type="SUPFAM" id="SSF48371">
    <property type="entry name" value="ARM repeat"/>
    <property type="match status" value="1"/>
</dbReference>
<dbReference type="EMBL" id="CADEPI010000009">
    <property type="protein sequence ID" value="CAB3362620.1"/>
    <property type="molecule type" value="Genomic_DNA"/>
</dbReference>
<reference evidence="9 10" key="1">
    <citation type="submission" date="2020-04" db="EMBL/GenBank/DDBJ databases">
        <authorList>
            <person name="Alioto T."/>
            <person name="Alioto T."/>
            <person name="Gomez Garrido J."/>
        </authorList>
    </citation>
    <scope>NUCLEOTIDE SEQUENCE [LARGE SCALE GENOMIC DNA]</scope>
</reference>
<keyword evidence="6" id="KW-0653">Protein transport</keyword>
<dbReference type="Gene3D" id="1.25.10.10">
    <property type="entry name" value="Leucine-rich Repeat Variant"/>
    <property type="match status" value="2"/>
</dbReference>
<evidence type="ECO:0000256" key="6">
    <source>
        <dbReference type="ARBA" id="ARBA00022927"/>
    </source>
</evidence>
<evidence type="ECO:0000313" key="9">
    <source>
        <dbReference type="EMBL" id="CAB3362620.1"/>
    </source>
</evidence>
<dbReference type="InterPro" id="IPR011989">
    <property type="entry name" value="ARM-like"/>
</dbReference>
<dbReference type="GO" id="GO:0005737">
    <property type="term" value="C:cytoplasm"/>
    <property type="evidence" value="ECO:0007669"/>
    <property type="project" value="UniProtKB-SubCell"/>
</dbReference>
<evidence type="ECO:0000256" key="4">
    <source>
        <dbReference type="ARBA" id="ARBA00022448"/>
    </source>
</evidence>
<protein>
    <recommendedName>
        <fullName evidence="8">Exportin-4</fullName>
    </recommendedName>
</protein>
<dbReference type="GO" id="GO:0006611">
    <property type="term" value="P:protein export from nucleus"/>
    <property type="evidence" value="ECO:0007669"/>
    <property type="project" value="TreeGrafter"/>
</dbReference>
<dbReference type="GO" id="GO:0005643">
    <property type="term" value="C:nuclear pore"/>
    <property type="evidence" value="ECO:0007669"/>
    <property type="project" value="TreeGrafter"/>
</dbReference>
<evidence type="ECO:0000256" key="3">
    <source>
        <dbReference type="ARBA" id="ARBA00009466"/>
    </source>
</evidence>
<dbReference type="Proteomes" id="UP000494165">
    <property type="component" value="Unassembled WGS sequence"/>
</dbReference>
<evidence type="ECO:0000256" key="5">
    <source>
        <dbReference type="ARBA" id="ARBA00022490"/>
    </source>
</evidence>
<dbReference type="InterPro" id="IPR016024">
    <property type="entry name" value="ARM-type_fold"/>
</dbReference>
<dbReference type="OrthoDB" id="5548448at2759"/>